<sequence length="86" mass="10206">MILYLSTCLNLVVIKCHTLFSLLQTSYFYYNPNLSFQNLSTLLPKFFNFGCLTHYLHIVNKKNYFSAVFSTFKKRLIYLYNSPRVS</sequence>
<protein>
    <submittedName>
        <fullName evidence="2">Uncharacterized protein</fullName>
    </submittedName>
</protein>
<dbReference type="AlphaFoldDB" id="A0A1X0Q5G2"/>
<dbReference type="EMBL" id="LTAI01002224">
    <property type="protein sequence ID" value="ORD92855.1"/>
    <property type="molecule type" value="Genomic_DNA"/>
</dbReference>
<proteinExistence type="predicted"/>
<evidence type="ECO:0000256" key="1">
    <source>
        <dbReference type="SAM" id="SignalP"/>
    </source>
</evidence>
<keyword evidence="1" id="KW-0732">Signal</keyword>
<evidence type="ECO:0000313" key="3">
    <source>
        <dbReference type="Proteomes" id="UP000192501"/>
    </source>
</evidence>
<dbReference type="VEuPathDB" id="MicrosporidiaDB:A0H76_3078"/>
<gene>
    <name evidence="2" type="ORF">A0H76_3078</name>
</gene>
<evidence type="ECO:0000313" key="2">
    <source>
        <dbReference type="EMBL" id="ORD92855.1"/>
    </source>
</evidence>
<dbReference type="Proteomes" id="UP000192501">
    <property type="component" value="Unassembled WGS sequence"/>
</dbReference>
<comment type="caution">
    <text evidence="2">The sequence shown here is derived from an EMBL/GenBank/DDBJ whole genome shotgun (WGS) entry which is preliminary data.</text>
</comment>
<accession>A0A1X0Q5G2</accession>
<feature type="signal peptide" evidence="1">
    <location>
        <begin position="1"/>
        <end position="18"/>
    </location>
</feature>
<organism evidence="2 3">
    <name type="scientific">Hepatospora eriocheir</name>
    <dbReference type="NCBI Taxonomy" id="1081669"/>
    <lineage>
        <taxon>Eukaryota</taxon>
        <taxon>Fungi</taxon>
        <taxon>Fungi incertae sedis</taxon>
        <taxon>Microsporidia</taxon>
        <taxon>Hepatosporidae</taxon>
        <taxon>Hepatospora</taxon>
    </lineage>
</organism>
<name>A0A1X0Q5G2_9MICR</name>
<reference evidence="2 3" key="1">
    <citation type="journal article" date="2017" name="Environ. Microbiol.">
        <title>Decay of the glycolytic pathway and adaptation to intranuclear parasitism within Enterocytozoonidae microsporidia.</title>
        <authorList>
            <person name="Wiredu Boakye D."/>
            <person name="Jaroenlak P."/>
            <person name="Prachumwat A."/>
            <person name="Williams T.A."/>
            <person name="Bateman K.S."/>
            <person name="Itsathitphaisarn O."/>
            <person name="Sritunyalucksana K."/>
            <person name="Paszkiewicz K.H."/>
            <person name="Moore K.A."/>
            <person name="Stentiford G.D."/>
            <person name="Williams B.A."/>
        </authorList>
    </citation>
    <scope>NUCLEOTIDE SEQUENCE [LARGE SCALE GENOMIC DNA]</scope>
    <source>
        <strain evidence="3">canceri</strain>
    </source>
</reference>
<feature type="chain" id="PRO_5012168044" evidence="1">
    <location>
        <begin position="19"/>
        <end position="86"/>
    </location>
</feature>